<organism evidence="1">
    <name type="scientific">Culex pipiens</name>
    <name type="common">House mosquito</name>
    <dbReference type="NCBI Taxonomy" id="7175"/>
    <lineage>
        <taxon>Eukaryota</taxon>
        <taxon>Metazoa</taxon>
        <taxon>Ecdysozoa</taxon>
        <taxon>Arthropoda</taxon>
        <taxon>Hexapoda</taxon>
        <taxon>Insecta</taxon>
        <taxon>Pterygota</taxon>
        <taxon>Neoptera</taxon>
        <taxon>Endopterygota</taxon>
        <taxon>Diptera</taxon>
        <taxon>Nematocera</taxon>
        <taxon>Culicoidea</taxon>
        <taxon>Culicidae</taxon>
        <taxon>Culicinae</taxon>
        <taxon>Culicini</taxon>
        <taxon>Culex</taxon>
        <taxon>Culex</taxon>
    </lineage>
</organism>
<accession>A0A8D8CTC7</accession>
<dbReference type="AlphaFoldDB" id="A0A8D8CTC7"/>
<dbReference type="EMBL" id="HBUE01139421">
    <property type="protein sequence ID" value="CAG6500015.1"/>
    <property type="molecule type" value="Transcribed_RNA"/>
</dbReference>
<evidence type="ECO:0000313" key="1">
    <source>
        <dbReference type="EMBL" id="CAG6500015.1"/>
    </source>
</evidence>
<reference evidence="1" key="1">
    <citation type="submission" date="2021-05" db="EMBL/GenBank/DDBJ databases">
        <authorList>
            <person name="Alioto T."/>
            <person name="Alioto T."/>
            <person name="Gomez Garrido J."/>
        </authorList>
    </citation>
    <scope>NUCLEOTIDE SEQUENCE</scope>
</reference>
<protein>
    <submittedName>
        <fullName evidence="1">(northern house mosquito) hypothetical protein</fullName>
    </submittedName>
</protein>
<name>A0A8D8CTC7_CULPI</name>
<proteinExistence type="predicted"/>
<sequence length="125" mass="14724">MCSESCRVKEEHVYTNNKNRKTNVNVRTKYKYNFLPSNIQLRNQSTNFGENAKKNIYFSFSSIQKSRTAKQAHNIKTKKKTDKTIIQCTQCLKHNPVKLIKKCVPKKQQSCRDKTKHRNVKPLSY</sequence>